<dbReference type="Gene3D" id="2.160.20.10">
    <property type="entry name" value="Single-stranded right-handed beta-helix, Pectin lyase-like"/>
    <property type="match status" value="2"/>
</dbReference>
<dbReference type="GO" id="GO:0016829">
    <property type="term" value="F:lyase activity"/>
    <property type="evidence" value="ECO:0007669"/>
    <property type="project" value="UniProtKB-KW"/>
</dbReference>
<proteinExistence type="predicted"/>
<accession>A0A1Q2MIK2</accession>
<dbReference type="SMART" id="SM00710">
    <property type="entry name" value="PbH1"/>
    <property type="match status" value="6"/>
</dbReference>
<evidence type="ECO:0000256" key="1">
    <source>
        <dbReference type="SAM" id="SignalP"/>
    </source>
</evidence>
<protein>
    <submittedName>
        <fullName evidence="2">Pectate lyase superfamily protein</fullName>
    </submittedName>
</protein>
<keyword evidence="2" id="KW-0456">Lyase</keyword>
<dbReference type="STRING" id="1851148.SMSP2_02875"/>
<gene>
    <name evidence="2" type="ORF">SMSP2_02875</name>
</gene>
<evidence type="ECO:0000313" key="2">
    <source>
        <dbReference type="EMBL" id="AQQ72489.1"/>
    </source>
</evidence>
<dbReference type="Proteomes" id="UP000188181">
    <property type="component" value="Chromosome"/>
</dbReference>
<name>A0A1Q2MIK2_9BACT</name>
<feature type="signal peptide" evidence="1">
    <location>
        <begin position="1"/>
        <end position="29"/>
    </location>
</feature>
<dbReference type="InterPro" id="IPR011050">
    <property type="entry name" value="Pectin_lyase_fold/virulence"/>
</dbReference>
<dbReference type="InterPro" id="IPR006626">
    <property type="entry name" value="PbH1"/>
</dbReference>
<keyword evidence="3" id="KW-1185">Reference proteome</keyword>
<dbReference type="SUPFAM" id="SSF51126">
    <property type="entry name" value="Pectin lyase-like"/>
    <property type="match status" value="1"/>
</dbReference>
<dbReference type="RefSeq" id="WP_146684675.1">
    <property type="nucleotide sequence ID" value="NZ_CP019646.1"/>
</dbReference>
<dbReference type="AlphaFoldDB" id="A0A1Q2MIK2"/>
<dbReference type="OrthoDB" id="9795222at2"/>
<sequence precursor="true">MLRKNVKVKKTLKAVVMALIIASSGKSLAADVNAAGFGAIPNDGKDDTQAVKKALESVKKGDSLVFDKGVYDFISHLVFDKDKCHIGVFDKENIKIKGATENGKPATVLLRHIDIDPEKRVDLPQIMAVKGCSNITIENIVSDNFPRATSAGAVVEKDPEGYWIRVRVFDDLPMVDKTGCDSSNAWLPTKPPVFKKVRSLTYGNYKGTWRIHDRENRIMELTHNDGKKLDFLDLVDVGEYMSWHYGAMGNNQMIVQNNTNLVMQNIYVPNVLHAFVNLSFNDNVLIKDVVFKSDNSSMAVGSRDAFHMSTNRGKMLVDNVYIEGVRLDPIVLRTRYGHVHEVKNKRNLNCQFLVPSSIVPQKGDSIVFWDKEGLPCEIKVESSQYISKPVRGLDVTLQADIPDWVTASTPVKSSIYMPDEVIIRNCTFKNNAGSDIIAFHDNITFKNNLHFRPTDAAIVLGSNRSSAGVCGTNIQILNSNFIDCGWGGKGGLKGAIISANRNKYKLPRCNDVLIKGNTFRGIEIGAAMNLKDLNNCLIENNRFINVVEKVRIDPDTTADINIDNMETTSGVFKKH</sequence>
<organism evidence="2 3">
    <name type="scientific">Limihaloglobus sulfuriphilus</name>
    <dbReference type="NCBI Taxonomy" id="1851148"/>
    <lineage>
        <taxon>Bacteria</taxon>
        <taxon>Pseudomonadati</taxon>
        <taxon>Planctomycetota</taxon>
        <taxon>Phycisphaerae</taxon>
        <taxon>Sedimentisphaerales</taxon>
        <taxon>Sedimentisphaeraceae</taxon>
        <taxon>Limihaloglobus</taxon>
    </lineage>
</organism>
<keyword evidence="1" id="KW-0732">Signal</keyword>
<evidence type="ECO:0000313" key="3">
    <source>
        <dbReference type="Proteomes" id="UP000188181"/>
    </source>
</evidence>
<reference evidence="3" key="1">
    <citation type="submission" date="2017-02" db="EMBL/GenBank/DDBJ databases">
        <title>Comparative genomics and description of representatives of a novel lineage of planctomycetes thriving in anoxic sediments.</title>
        <authorList>
            <person name="Spring S."/>
            <person name="Bunk B."/>
            <person name="Sproer C."/>
        </authorList>
    </citation>
    <scope>NUCLEOTIDE SEQUENCE [LARGE SCALE GENOMIC DNA]</scope>
    <source>
        <strain evidence="3">SM-Chi-D1</strain>
    </source>
</reference>
<feature type="chain" id="PRO_5012343012" evidence="1">
    <location>
        <begin position="30"/>
        <end position="575"/>
    </location>
</feature>
<dbReference type="EMBL" id="CP019646">
    <property type="protein sequence ID" value="AQQ72489.1"/>
    <property type="molecule type" value="Genomic_DNA"/>
</dbReference>
<dbReference type="KEGG" id="pbas:SMSP2_02875"/>
<dbReference type="InterPro" id="IPR012334">
    <property type="entry name" value="Pectin_lyas_fold"/>
</dbReference>